<evidence type="ECO:0000313" key="2">
    <source>
        <dbReference type="EMBL" id="VDI48892.1"/>
    </source>
</evidence>
<sequence>MVNTQPLEEVEFLTHLGTIVDNLGGSDKDVKIRIGKARTAFNMMGQFGKQETSCSRPKYKHSTHLPGNNTANALYHSNSVTDYTTLIWQDPSLAGWECRTSYRWFIEHKPSLGLLRVKVEQQESLIVDSGYIYNTAINGGRLGVFAYNQTGAIWSDLLYSCTERENKALYLNGSSYGTLGNLSSLGIEKSFTVEGWINLPIGYSSAKLPFVCSNSSDFCVYIENGNLHTQIGSRIVSGSTILPANNWTHIASVYNAQGKSCQCI</sequence>
<organism evidence="2 3">
    <name type="scientific">Mytilus galloprovincialis</name>
    <name type="common">Mediterranean mussel</name>
    <dbReference type="NCBI Taxonomy" id="29158"/>
    <lineage>
        <taxon>Eukaryota</taxon>
        <taxon>Metazoa</taxon>
        <taxon>Spiralia</taxon>
        <taxon>Lophotrochozoa</taxon>
        <taxon>Mollusca</taxon>
        <taxon>Bivalvia</taxon>
        <taxon>Autobranchia</taxon>
        <taxon>Pteriomorphia</taxon>
        <taxon>Mytilida</taxon>
        <taxon>Mytiloidea</taxon>
        <taxon>Mytilidae</taxon>
        <taxon>Mytilinae</taxon>
        <taxon>Mytilus</taxon>
    </lineage>
</organism>
<comment type="caution">
    <text evidence="2">The sequence shown here is derived from an EMBL/GenBank/DDBJ whole genome shotgun (WGS) entry which is preliminary data.</text>
</comment>
<protein>
    <recommendedName>
        <fullName evidence="1">TSP C-terminal domain-containing protein</fullName>
    </recommendedName>
</protein>
<evidence type="ECO:0000313" key="3">
    <source>
        <dbReference type="Proteomes" id="UP000596742"/>
    </source>
</evidence>
<reference evidence="2" key="1">
    <citation type="submission" date="2018-11" db="EMBL/GenBank/DDBJ databases">
        <authorList>
            <person name="Alioto T."/>
            <person name="Alioto T."/>
        </authorList>
    </citation>
    <scope>NUCLEOTIDE SEQUENCE</scope>
</reference>
<name>A0A8B6FGQ1_MYTGA</name>
<dbReference type="EMBL" id="UYJE01006782">
    <property type="protein sequence ID" value="VDI48892.1"/>
    <property type="molecule type" value="Genomic_DNA"/>
</dbReference>
<dbReference type="Proteomes" id="UP000596742">
    <property type="component" value="Unassembled WGS sequence"/>
</dbReference>
<dbReference type="PROSITE" id="PS51236">
    <property type="entry name" value="TSP_CTER"/>
    <property type="match status" value="1"/>
</dbReference>
<feature type="domain" description="TSP C-terminal" evidence="1">
    <location>
        <begin position="1"/>
        <end position="166"/>
    </location>
</feature>
<accession>A0A8B6FGQ1</accession>
<dbReference type="Pfam" id="PF05735">
    <property type="entry name" value="TSP_C"/>
    <property type="match status" value="1"/>
</dbReference>
<proteinExistence type="predicted"/>
<dbReference type="PANTHER" id="PTHR10199">
    <property type="entry name" value="THROMBOSPONDIN"/>
    <property type="match status" value="1"/>
</dbReference>
<dbReference type="InterPro" id="IPR008859">
    <property type="entry name" value="Thrombospondin_C"/>
</dbReference>
<dbReference type="AlphaFoldDB" id="A0A8B6FGQ1"/>
<dbReference type="InterPro" id="IPR013320">
    <property type="entry name" value="ConA-like_dom_sf"/>
</dbReference>
<dbReference type="OrthoDB" id="6146359at2759"/>
<dbReference type="GO" id="GO:0007155">
    <property type="term" value="P:cell adhesion"/>
    <property type="evidence" value="ECO:0007669"/>
    <property type="project" value="InterPro"/>
</dbReference>
<dbReference type="GO" id="GO:0005576">
    <property type="term" value="C:extracellular region"/>
    <property type="evidence" value="ECO:0007669"/>
    <property type="project" value="InterPro"/>
</dbReference>
<dbReference type="Gene3D" id="2.60.120.200">
    <property type="match status" value="2"/>
</dbReference>
<dbReference type="GO" id="GO:0005509">
    <property type="term" value="F:calcium ion binding"/>
    <property type="evidence" value="ECO:0007669"/>
    <property type="project" value="InterPro"/>
</dbReference>
<gene>
    <name evidence="2" type="ORF">MGAL_10B022467</name>
</gene>
<keyword evidence="3" id="KW-1185">Reference proteome</keyword>
<evidence type="ECO:0000259" key="1">
    <source>
        <dbReference type="PROSITE" id="PS51236"/>
    </source>
</evidence>
<dbReference type="SUPFAM" id="SSF49899">
    <property type="entry name" value="Concanavalin A-like lectins/glucanases"/>
    <property type="match status" value="2"/>
</dbReference>